<sequence>MAKSERVLIDEIDKTVGGTSEKNGVVSRNKRPLLLQRKTVCTSAAGFPLEEDDCDEDEEMMLACLNTVAFRPEIDEVQKLLLEEELADGIGVDSGTATVKLSYPFLKEKEKEKLRCEYGADDHIYWRQIDDHFNYLQRTRLPPLKFYILKKMFLFVAIGATYQELGNKAISYSSPTLASAMSILIPTFTFIFAIIFRMETMNLRSLTGWVKIIGTLVSISGAFVVTFYKGPPITRMKPMSTSSYGPFRASESNWVIGGLLLTAEYVMMPLWFIIQADIIKKYPSELVVVFFYTLFATLVSGVMGIIVEPKLDAWIQLPGVALVAIVYSGIVGSVLTNAAFAWVIHLKGPVFAAMFQPLAIAIAVAMGVVFLGETLNLGSVIGAAIITIGFYAVIWGKANEGTDKNCEGSLEASSSKGPLCCRILRQKIFEFVRRYLHIYSICNDRKQLI</sequence>
<feature type="transmembrane region" description="Helical" evidence="6">
    <location>
        <begin position="208"/>
        <end position="228"/>
    </location>
</feature>
<dbReference type="GO" id="GO:0016020">
    <property type="term" value="C:membrane"/>
    <property type="evidence" value="ECO:0007669"/>
    <property type="project" value="UniProtKB-SubCell"/>
</dbReference>
<evidence type="ECO:0000313" key="8">
    <source>
        <dbReference type="EMBL" id="KAK6913145.1"/>
    </source>
</evidence>
<comment type="caution">
    <text evidence="8">The sequence shown here is derived from an EMBL/GenBank/DDBJ whole genome shotgun (WGS) entry which is preliminary data.</text>
</comment>
<feature type="transmembrane region" description="Helical" evidence="6">
    <location>
        <begin position="319"/>
        <end position="343"/>
    </location>
</feature>
<feature type="transmembrane region" description="Helical" evidence="6">
    <location>
        <begin position="377"/>
        <end position="395"/>
    </location>
</feature>
<dbReference type="EMBL" id="JBAMMX010000027">
    <property type="protein sequence ID" value="KAK6913145.1"/>
    <property type="molecule type" value="Genomic_DNA"/>
</dbReference>
<dbReference type="SUPFAM" id="SSF103481">
    <property type="entry name" value="Multidrug resistance efflux transporter EmrE"/>
    <property type="match status" value="2"/>
</dbReference>
<gene>
    <name evidence="8" type="ORF">RJ641_022746</name>
</gene>
<evidence type="ECO:0000256" key="5">
    <source>
        <dbReference type="ARBA" id="ARBA00023136"/>
    </source>
</evidence>
<protein>
    <submittedName>
        <fullName evidence="8">EamA domain</fullName>
    </submittedName>
</protein>
<feature type="domain" description="EamA" evidence="7">
    <location>
        <begin position="266"/>
        <end position="394"/>
    </location>
</feature>
<dbReference type="Proteomes" id="UP001370490">
    <property type="component" value="Unassembled WGS sequence"/>
</dbReference>
<feature type="transmembrane region" description="Helical" evidence="6">
    <location>
        <begin position="350"/>
        <end position="371"/>
    </location>
</feature>
<name>A0AAN8UD36_9MAGN</name>
<dbReference type="InterPro" id="IPR000620">
    <property type="entry name" value="EamA_dom"/>
</dbReference>
<keyword evidence="5 6" id="KW-0472">Membrane</keyword>
<evidence type="ECO:0000256" key="1">
    <source>
        <dbReference type="ARBA" id="ARBA00004141"/>
    </source>
</evidence>
<dbReference type="InterPro" id="IPR037185">
    <property type="entry name" value="EmrE-like"/>
</dbReference>
<evidence type="ECO:0000256" key="4">
    <source>
        <dbReference type="ARBA" id="ARBA00022989"/>
    </source>
</evidence>
<feature type="transmembrane region" description="Helical" evidence="6">
    <location>
        <begin position="177"/>
        <end position="196"/>
    </location>
</feature>
<evidence type="ECO:0000259" key="7">
    <source>
        <dbReference type="Pfam" id="PF00892"/>
    </source>
</evidence>
<feature type="transmembrane region" description="Helical" evidence="6">
    <location>
        <begin position="286"/>
        <end position="307"/>
    </location>
</feature>
<feature type="transmembrane region" description="Helical" evidence="6">
    <location>
        <begin position="254"/>
        <end position="274"/>
    </location>
</feature>
<dbReference type="InterPro" id="IPR030184">
    <property type="entry name" value="WAT1-related"/>
</dbReference>
<dbReference type="Pfam" id="PF00892">
    <property type="entry name" value="EamA"/>
    <property type="match status" value="1"/>
</dbReference>
<feature type="transmembrane region" description="Helical" evidence="6">
    <location>
        <begin position="146"/>
        <end position="165"/>
    </location>
</feature>
<comment type="similarity">
    <text evidence="2">Belongs to the drug/metabolite transporter (DMT) superfamily. Plant drug/metabolite exporter (P-DME) (TC 2.A.7.4) family.</text>
</comment>
<evidence type="ECO:0000256" key="2">
    <source>
        <dbReference type="ARBA" id="ARBA00007635"/>
    </source>
</evidence>
<dbReference type="GO" id="GO:0022857">
    <property type="term" value="F:transmembrane transporter activity"/>
    <property type="evidence" value="ECO:0007669"/>
    <property type="project" value="InterPro"/>
</dbReference>
<organism evidence="8 9">
    <name type="scientific">Dillenia turbinata</name>
    <dbReference type="NCBI Taxonomy" id="194707"/>
    <lineage>
        <taxon>Eukaryota</taxon>
        <taxon>Viridiplantae</taxon>
        <taxon>Streptophyta</taxon>
        <taxon>Embryophyta</taxon>
        <taxon>Tracheophyta</taxon>
        <taxon>Spermatophyta</taxon>
        <taxon>Magnoliopsida</taxon>
        <taxon>eudicotyledons</taxon>
        <taxon>Gunneridae</taxon>
        <taxon>Pentapetalae</taxon>
        <taxon>Dilleniales</taxon>
        <taxon>Dilleniaceae</taxon>
        <taxon>Dillenia</taxon>
    </lineage>
</organism>
<dbReference type="AlphaFoldDB" id="A0AAN8UD36"/>
<comment type="subcellular location">
    <subcellularLocation>
        <location evidence="1">Membrane</location>
        <topology evidence="1">Multi-pass membrane protein</topology>
    </subcellularLocation>
</comment>
<evidence type="ECO:0000256" key="6">
    <source>
        <dbReference type="SAM" id="Phobius"/>
    </source>
</evidence>
<keyword evidence="9" id="KW-1185">Reference proteome</keyword>
<reference evidence="8 9" key="1">
    <citation type="submission" date="2023-12" db="EMBL/GenBank/DDBJ databases">
        <title>A high-quality genome assembly for Dillenia turbinata (Dilleniales).</title>
        <authorList>
            <person name="Chanderbali A."/>
        </authorList>
    </citation>
    <scope>NUCLEOTIDE SEQUENCE [LARGE SCALE GENOMIC DNA]</scope>
    <source>
        <strain evidence="8">LSX21</strain>
        <tissue evidence="8">Leaf</tissue>
    </source>
</reference>
<evidence type="ECO:0000256" key="3">
    <source>
        <dbReference type="ARBA" id="ARBA00022692"/>
    </source>
</evidence>
<dbReference type="PANTHER" id="PTHR31218">
    <property type="entry name" value="WAT1-RELATED PROTEIN"/>
    <property type="match status" value="1"/>
</dbReference>
<keyword evidence="4 6" id="KW-1133">Transmembrane helix</keyword>
<evidence type="ECO:0000313" key="9">
    <source>
        <dbReference type="Proteomes" id="UP001370490"/>
    </source>
</evidence>
<proteinExistence type="inferred from homology"/>
<accession>A0AAN8UD36</accession>
<keyword evidence="3 6" id="KW-0812">Transmembrane</keyword>